<sequence length="171" mass="18519">MKRLHVHVSVDNLADSIRFYSGMFASAPTVVKTDYAKWMLDDPRVNFAISRRDRDAGLNHLGIQVESGEELQEMEGRLQALQTPLVTQENASCCYAKSDKHWVEDPSGIAWETFHTLDSIPVYGEHASSAGKPAEAAGVTEAGACCVPLAKAQSKQSCCGPKTESKASACC</sequence>
<dbReference type="PANTHER" id="PTHR41294:SF1">
    <property type="entry name" value="CADMIUM-INDUCED PROTEIN CADI"/>
    <property type="match status" value="1"/>
</dbReference>
<dbReference type="GO" id="GO:0046686">
    <property type="term" value="P:response to cadmium ion"/>
    <property type="evidence" value="ECO:0007669"/>
    <property type="project" value="TreeGrafter"/>
</dbReference>
<dbReference type="InterPro" id="IPR052393">
    <property type="entry name" value="Cadmium-induced_rsp"/>
</dbReference>
<keyword evidence="2" id="KW-0223">Dioxygenase</keyword>
<keyword evidence="2" id="KW-0560">Oxidoreductase</keyword>
<name>A0A6B3SMU4_9BURK</name>
<dbReference type="RefSeq" id="WP_163964132.1">
    <property type="nucleotide sequence ID" value="NZ_JAAIVB010000045.1"/>
</dbReference>
<feature type="domain" description="VOC" evidence="1">
    <location>
        <begin position="2"/>
        <end position="116"/>
    </location>
</feature>
<dbReference type="Proteomes" id="UP000482155">
    <property type="component" value="Unassembled WGS sequence"/>
</dbReference>
<evidence type="ECO:0000259" key="1">
    <source>
        <dbReference type="PROSITE" id="PS51819"/>
    </source>
</evidence>
<dbReference type="InterPro" id="IPR049789">
    <property type="entry name" value="ArsI/CadI-like"/>
</dbReference>
<dbReference type="Gene3D" id="3.10.180.10">
    <property type="entry name" value="2,3-Dihydroxybiphenyl 1,2-Dioxygenase, domain 1"/>
    <property type="match status" value="1"/>
</dbReference>
<reference evidence="2 3" key="1">
    <citation type="submission" date="2020-02" db="EMBL/GenBank/DDBJ databases">
        <authorList>
            <person name="Kim M.K."/>
        </authorList>
    </citation>
    <scope>NUCLEOTIDE SEQUENCE [LARGE SCALE GENOMIC DNA]</scope>
    <source>
        <strain evidence="2 3">17J57-3</strain>
    </source>
</reference>
<dbReference type="PROSITE" id="PS51819">
    <property type="entry name" value="VOC"/>
    <property type="match status" value="1"/>
</dbReference>
<comment type="caution">
    <text evidence="2">The sequence shown here is derived from an EMBL/GenBank/DDBJ whole genome shotgun (WGS) entry which is preliminary data.</text>
</comment>
<dbReference type="InterPro" id="IPR037523">
    <property type="entry name" value="VOC_core"/>
</dbReference>
<proteinExistence type="predicted"/>
<dbReference type="NCBIfam" id="NF041414">
    <property type="entry name" value="ArsI_CadI_VOC"/>
    <property type="match status" value="1"/>
</dbReference>
<dbReference type="PANTHER" id="PTHR41294">
    <property type="entry name" value="CADMIUM-INDUCED PROTEIN CADI"/>
    <property type="match status" value="1"/>
</dbReference>
<gene>
    <name evidence="2" type="ORF">G3574_13875</name>
</gene>
<protein>
    <submittedName>
        <fullName evidence="2">Glyoxalase/bleomycin resistance/dioxygenase family protein</fullName>
    </submittedName>
</protein>
<dbReference type="AlphaFoldDB" id="A0A6B3SMU4"/>
<dbReference type="EMBL" id="JAAIVB010000045">
    <property type="protein sequence ID" value="NEX62174.1"/>
    <property type="molecule type" value="Genomic_DNA"/>
</dbReference>
<dbReference type="SUPFAM" id="SSF54593">
    <property type="entry name" value="Glyoxalase/Bleomycin resistance protein/Dihydroxybiphenyl dioxygenase"/>
    <property type="match status" value="1"/>
</dbReference>
<accession>A0A6B3SMU4</accession>
<keyword evidence="3" id="KW-1185">Reference proteome</keyword>
<dbReference type="GO" id="GO:0051213">
    <property type="term" value="F:dioxygenase activity"/>
    <property type="evidence" value="ECO:0007669"/>
    <property type="project" value="UniProtKB-KW"/>
</dbReference>
<dbReference type="InterPro" id="IPR029068">
    <property type="entry name" value="Glyas_Bleomycin-R_OHBP_Dase"/>
</dbReference>
<organism evidence="2 3">
    <name type="scientific">Noviherbaspirillum galbum</name>
    <dbReference type="NCBI Taxonomy" id="2709383"/>
    <lineage>
        <taxon>Bacteria</taxon>
        <taxon>Pseudomonadati</taxon>
        <taxon>Pseudomonadota</taxon>
        <taxon>Betaproteobacteria</taxon>
        <taxon>Burkholderiales</taxon>
        <taxon>Oxalobacteraceae</taxon>
        <taxon>Noviherbaspirillum</taxon>
    </lineage>
</organism>
<evidence type="ECO:0000313" key="3">
    <source>
        <dbReference type="Proteomes" id="UP000482155"/>
    </source>
</evidence>
<evidence type="ECO:0000313" key="2">
    <source>
        <dbReference type="EMBL" id="NEX62174.1"/>
    </source>
</evidence>